<evidence type="ECO:0000313" key="3">
    <source>
        <dbReference type="Proteomes" id="UP000603641"/>
    </source>
</evidence>
<gene>
    <name evidence="2" type="ORF">H9648_07200</name>
</gene>
<dbReference type="SUPFAM" id="SSF51735">
    <property type="entry name" value="NAD(P)-binding Rossmann-fold domains"/>
    <property type="match status" value="1"/>
</dbReference>
<feature type="domain" description="NAD-dependent epimerase/dehydratase" evidence="1">
    <location>
        <begin position="4"/>
        <end position="212"/>
    </location>
</feature>
<accession>A0ABR8SK30</accession>
<sequence>MMKVLLIGGTRFLGKHVADSFNKNHHEVTLFHRGKTAKEGVTENVHEIIGDRDLDMSLLENESWDIVVDTCGYFPKQVHKSAEALNKEGTFYIFVSSVSVYEDQSVRNITEEAKTANLIDPSITEIGEHYGALKAACEQEVLEVFGENALIVRPGLIVGPHDYTDRFTYWPDRGVRGGEILIPEMKDPTVRFIDVRDLSNWIVRMAENKENGIYQAVGGVYDFNEFVQKCMRSQEHSTIVPVSESFLLKENVGEWVELPLWISSEDYRGLDYADDSKAINKGLIFRPIEETIKDTADWSQSRNLNPDDWKAGLHPDKEKKLLKKWNESVKLS</sequence>
<dbReference type="Proteomes" id="UP000603641">
    <property type="component" value="Unassembled WGS sequence"/>
</dbReference>
<dbReference type="PANTHER" id="PTHR48079:SF6">
    <property type="entry name" value="NAD(P)-BINDING DOMAIN-CONTAINING PROTEIN-RELATED"/>
    <property type="match status" value="1"/>
</dbReference>
<dbReference type="InterPro" id="IPR001509">
    <property type="entry name" value="Epimerase_deHydtase"/>
</dbReference>
<dbReference type="Gene3D" id="3.40.50.720">
    <property type="entry name" value="NAD(P)-binding Rossmann-like Domain"/>
    <property type="match status" value="1"/>
</dbReference>
<dbReference type="Pfam" id="PF01370">
    <property type="entry name" value="Epimerase"/>
    <property type="match status" value="1"/>
</dbReference>
<reference evidence="2 3" key="1">
    <citation type="submission" date="2020-08" db="EMBL/GenBank/DDBJ databases">
        <title>A Genomic Blueprint of the Chicken Gut Microbiome.</title>
        <authorList>
            <person name="Gilroy R."/>
            <person name="Ravi A."/>
            <person name="Getino M."/>
            <person name="Pursley I."/>
            <person name="Horton D.L."/>
            <person name="Alikhan N.-F."/>
            <person name="Baker D."/>
            <person name="Gharbi K."/>
            <person name="Hall N."/>
            <person name="Watson M."/>
            <person name="Adriaenssens E.M."/>
            <person name="Foster-Nyarko E."/>
            <person name="Jarju S."/>
            <person name="Secka A."/>
            <person name="Antonio M."/>
            <person name="Oren A."/>
            <person name="Chaudhuri R."/>
            <person name="La Ragione R.M."/>
            <person name="Hildebrand F."/>
            <person name="Pallen M.J."/>
        </authorList>
    </citation>
    <scope>NUCLEOTIDE SEQUENCE [LARGE SCALE GENOMIC DNA]</scope>
    <source>
        <strain evidence="2 3">Sa2CUA10</strain>
    </source>
</reference>
<dbReference type="EMBL" id="JACSQM010000002">
    <property type="protein sequence ID" value="MBD7963842.1"/>
    <property type="molecule type" value="Genomic_DNA"/>
</dbReference>
<comment type="caution">
    <text evidence="2">The sequence shown here is derived from an EMBL/GenBank/DDBJ whole genome shotgun (WGS) entry which is preliminary data.</text>
</comment>
<evidence type="ECO:0000313" key="2">
    <source>
        <dbReference type="EMBL" id="MBD7963842.1"/>
    </source>
</evidence>
<protein>
    <submittedName>
        <fullName evidence="2">NAD-dependent epimerase/dehydratase family protein</fullName>
    </submittedName>
</protein>
<dbReference type="PANTHER" id="PTHR48079">
    <property type="entry name" value="PROTEIN YEEZ"/>
    <property type="match status" value="1"/>
</dbReference>
<dbReference type="InterPro" id="IPR036291">
    <property type="entry name" value="NAD(P)-bd_dom_sf"/>
</dbReference>
<dbReference type="InterPro" id="IPR051783">
    <property type="entry name" value="NAD(P)-dependent_oxidoreduct"/>
</dbReference>
<organism evidence="2 3">
    <name type="scientific">Fictibacillus norfolkensis</name>
    <dbReference type="NCBI Taxonomy" id="2762233"/>
    <lineage>
        <taxon>Bacteria</taxon>
        <taxon>Bacillati</taxon>
        <taxon>Bacillota</taxon>
        <taxon>Bacilli</taxon>
        <taxon>Bacillales</taxon>
        <taxon>Fictibacillaceae</taxon>
        <taxon>Fictibacillus</taxon>
    </lineage>
</organism>
<dbReference type="RefSeq" id="WP_191753187.1">
    <property type="nucleotide sequence ID" value="NZ_JACSQM010000002.1"/>
</dbReference>
<evidence type="ECO:0000259" key="1">
    <source>
        <dbReference type="Pfam" id="PF01370"/>
    </source>
</evidence>
<keyword evidence="3" id="KW-1185">Reference proteome</keyword>
<proteinExistence type="predicted"/>
<name>A0ABR8SK30_9BACL</name>